<dbReference type="KEGG" id="tvo:TVG1507408"/>
<dbReference type="Proteomes" id="UP000001017">
    <property type="component" value="Chromosome"/>
</dbReference>
<dbReference type="STRING" id="273116.gene:9382269"/>
<dbReference type="Pfam" id="PF02566">
    <property type="entry name" value="OsmC"/>
    <property type="match status" value="1"/>
</dbReference>
<name>Q978F8_THEVO</name>
<dbReference type="PaxDb" id="273116-14325696"/>
<dbReference type="PANTHER" id="PTHR34352:SF1">
    <property type="entry name" value="PROTEIN YHFA"/>
    <property type="match status" value="1"/>
</dbReference>
<organism evidence="1 2">
    <name type="scientific">Thermoplasma volcanium (strain ATCC 51530 / DSM 4299 / JCM 9571 / NBRC 15438 / GSS1)</name>
    <dbReference type="NCBI Taxonomy" id="273116"/>
    <lineage>
        <taxon>Archaea</taxon>
        <taxon>Methanobacteriati</taxon>
        <taxon>Thermoplasmatota</taxon>
        <taxon>Thermoplasmata</taxon>
        <taxon>Thermoplasmatales</taxon>
        <taxon>Thermoplasmataceae</taxon>
        <taxon>Thermoplasma</taxon>
    </lineage>
</organism>
<dbReference type="SUPFAM" id="SSF82784">
    <property type="entry name" value="OsmC-like"/>
    <property type="match status" value="1"/>
</dbReference>
<dbReference type="HOGENOM" id="CLU_114057_1_1_2"/>
<dbReference type="OrthoDB" id="84927at2157"/>
<dbReference type="InterPro" id="IPR015946">
    <property type="entry name" value="KH_dom-like_a/b"/>
</dbReference>
<reference evidence="1 2" key="2">
    <citation type="journal article" date="2000" name="Proc. Natl. Acad. Sci. U.S.A.">
        <title>Archaeal adaptation to higher temperatures revealed by genomic sequence of Thermoplasma volcanium.</title>
        <authorList>
            <person name="Kawashima T."/>
            <person name="Amano N."/>
            <person name="Koike H."/>
            <person name="Makino S."/>
            <person name="Higuchi S."/>
            <person name="Kawashima-Ohya Y."/>
            <person name="Watanabe K."/>
            <person name="Yamazaki M."/>
            <person name="Kanehori K."/>
            <person name="Kawamoto T."/>
            <person name="Nunoshiba T."/>
            <person name="Yamamoto Y."/>
            <person name="Aramaki H."/>
            <person name="Makino K."/>
            <person name="Suzuki M."/>
        </authorList>
    </citation>
    <scope>NUCLEOTIDE SEQUENCE [LARGE SCALE GENOMIC DNA]</scope>
    <source>
        <strain evidence="2">ATCC 51530 / DSM 4299 / JCM 9571 / NBRC 15438 / GSS1</strain>
    </source>
</reference>
<keyword evidence="2" id="KW-1185">Reference proteome</keyword>
<dbReference type="InterPro" id="IPR003718">
    <property type="entry name" value="OsmC/Ohr_fam"/>
</dbReference>
<dbReference type="PANTHER" id="PTHR34352">
    <property type="entry name" value="PROTEIN YHFA"/>
    <property type="match status" value="1"/>
</dbReference>
<evidence type="ECO:0000313" key="2">
    <source>
        <dbReference type="Proteomes" id="UP000001017"/>
    </source>
</evidence>
<dbReference type="GeneID" id="1442146"/>
<dbReference type="InterPro" id="IPR036102">
    <property type="entry name" value="OsmC/Ohrsf"/>
</dbReference>
<dbReference type="EMBL" id="BA000011">
    <property type="protein sequence ID" value="BAB60599.1"/>
    <property type="molecule type" value="Genomic_DNA"/>
</dbReference>
<evidence type="ECO:0000313" key="1">
    <source>
        <dbReference type="EMBL" id="BAB60599.1"/>
    </source>
</evidence>
<protein>
    <submittedName>
        <fullName evidence="1">Uncharacterized protein</fullName>
    </submittedName>
</protein>
<sequence length="153" mass="16964">MQVSFVYKDGEGFDSDDGKETVKITYSQGGDPNRHSPTELLLLAIGGCTSDDVLSILHKMRQDVKSYRCVVEGEKRSEHPRILKFANVSYIINGDVDPDKARRAIHLSLKKYCSVSIMAERGGVSVSYSLVLNGKPIDDRVSVEDIGELEETK</sequence>
<gene>
    <name evidence="1" type="ORF">TVG1507408</name>
</gene>
<proteinExistence type="predicted"/>
<dbReference type="RefSeq" id="WP_010917688.1">
    <property type="nucleotide sequence ID" value="NC_002689.2"/>
</dbReference>
<dbReference type="eggNOG" id="arCOG03685">
    <property type="taxonomic scope" value="Archaea"/>
</dbReference>
<reference evidence="1 2" key="1">
    <citation type="journal article" date="1999" name="Proc. Jpn. Acad.">
        <title>Determination of the complete genomic DNA sequence of Thermoplasma volvanium GSS1.</title>
        <authorList>
            <person name="Kawashima T."/>
            <person name="Yamamoto Y."/>
            <person name="Aramaki H."/>
            <person name="Nunoshiba T."/>
            <person name="Kawamoto T."/>
            <person name="Watanabe K."/>
            <person name="Yamazaki M."/>
            <person name="Kanehori K."/>
            <person name="Amano N."/>
            <person name="Ohya Y."/>
            <person name="Makino K."/>
            <person name="Suzuki M."/>
        </authorList>
    </citation>
    <scope>NUCLEOTIDE SEQUENCE [LARGE SCALE GENOMIC DNA]</scope>
    <source>
        <strain evidence="2">ATCC 51530 / DSM 4299 / JCM 9571 / NBRC 15438 / GSS1</strain>
    </source>
</reference>
<accession>Q978F8</accession>
<dbReference type="AlphaFoldDB" id="Q978F8"/>
<dbReference type="Gene3D" id="3.30.300.20">
    <property type="match status" value="1"/>
</dbReference>
<dbReference type="PhylomeDB" id="Q978F8"/>